<dbReference type="PANTHER" id="PTHR11922:SF2">
    <property type="entry name" value="GMP SYNTHASE [GLUTAMINE-HYDROLYZING]"/>
    <property type="match status" value="1"/>
</dbReference>
<name>X1TGI8_9ZZZZ</name>
<feature type="non-terminal residue" evidence="7">
    <location>
        <position position="1"/>
    </location>
</feature>
<evidence type="ECO:0000313" key="7">
    <source>
        <dbReference type="EMBL" id="GAI79144.1"/>
    </source>
</evidence>
<keyword evidence="2" id="KW-0547">Nucleotide-binding</keyword>
<dbReference type="PANTHER" id="PTHR11922">
    <property type="entry name" value="GMP SYNTHASE-RELATED"/>
    <property type="match status" value="1"/>
</dbReference>
<keyword evidence="1" id="KW-0436">Ligase</keyword>
<evidence type="ECO:0000259" key="6">
    <source>
        <dbReference type="Pfam" id="PF00958"/>
    </source>
</evidence>
<comment type="caution">
    <text evidence="7">The sequence shown here is derived from an EMBL/GenBank/DDBJ whole genome shotgun (WGS) entry which is preliminary data.</text>
</comment>
<dbReference type="GO" id="GO:0005829">
    <property type="term" value="C:cytosol"/>
    <property type="evidence" value="ECO:0007669"/>
    <property type="project" value="TreeGrafter"/>
</dbReference>
<gene>
    <name evidence="7" type="ORF">S12H4_11828</name>
</gene>
<sequence length="134" mass="15057">ARELGLPEEIHQRMPFPGPGLATRIIGEVNPQRVEMVRKATRIVEEEIKELKPFQALAVLMKDRATGTVGGKRVFGNIIVVRSVESKNAMTASVSRIPWEILEKIQQRITEEIPSVTKVLFDITPKPPSTIEYI</sequence>
<dbReference type="Gene3D" id="3.30.300.10">
    <property type="match status" value="1"/>
</dbReference>
<evidence type="ECO:0000256" key="2">
    <source>
        <dbReference type="ARBA" id="ARBA00022741"/>
    </source>
</evidence>
<dbReference type="EMBL" id="BARW01005421">
    <property type="protein sequence ID" value="GAI79144.1"/>
    <property type="molecule type" value="Genomic_DNA"/>
</dbReference>
<protein>
    <recommendedName>
        <fullName evidence="6">GMP synthase C-terminal domain-containing protein</fullName>
    </recommendedName>
</protein>
<dbReference type="Pfam" id="PF00958">
    <property type="entry name" value="GMP_synt_C"/>
    <property type="match status" value="1"/>
</dbReference>
<keyword evidence="5" id="KW-0067">ATP-binding</keyword>
<organism evidence="7">
    <name type="scientific">marine sediment metagenome</name>
    <dbReference type="NCBI Taxonomy" id="412755"/>
    <lineage>
        <taxon>unclassified sequences</taxon>
        <taxon>metagenomes</taxon>
        <taxon>ecological metagenomes</taxon>
    </lineage>
</organism>
<proteinExistence type="predicted"/>
<evidence type="ECO:0000256" key="1">
    <source>
        <dbReference type="ARBA" id="ARBA00022598"/>
    </source>
</evidence>
<reference evidence="7" key="1">
    <citation type="journal article" date="2014" name="Front. Microbiol.">
        <title>High frequency of phylogenetically diverse reductive dehalogenase-homologous genes in deep subseafloor sedimentary metagenomes.</title>
        <authorList>
            <person name="Kawai M."/>
            <person name="Futagami T."/>
            <person name="Toyoda A."/>
            <person name="Takaki Y."/>
            <person name="Nishi S."/>
            <person name="Hori S."/>
            <person name="Arai W."/>
            <person name="Tsubouchi T."/>
            <person name="Morono Y."/>
            <person name="Uchiyama I."/>
            <person name="Ito T."/>
            <person name="Fujiyama A."/>
            <person name="Inagaki F."/>
            <person name="Takami H."/>
        </authorList>
    </citation>
    <scope>NUCLEOTIDE SEQUENCE</scope>
    <source>
        <strain evidence="7">Expedition CK06-06</strain>
    </source>
</reference>
<evidence type="ECO:0000256" key="3">
    <source>
        <dbReference type="ARBA" id="ARBA00022749"/>
    </source>
</evidence>
<dbReference type="GO" id="GO:0005524">
    <property type="term" value="F:ATP binding"/>
    <property type="evidence" value="ECO:0007669"/>
    <property type="project" value="UniProtKB-KW"/>
</dbReference>
<evidence type="ECO:0000256" key="5">
    <source>
        <dbReference type="ARBA" id="ARBA00022840"/>
    </source>
</evidence>
<dbReference type="SUPFAM" id="SSF54810">
    <property type="entry name" value="GMP synthetase C-terminal dimerisation domain"/>
    <property type="match status" value="1"/>
</dbReference>
<keyword evidence="3" id="KW-0332">GMP biosynthesis</keyword>
<dbReference type="InterPro" id="IPR001674">
    <property type="entry name" value="GMP_synth_C"/>
</dbReference>
<keyword evidence="4" id="KW-0658">Purine biosynthesis</keyword>
<dbReference type="GO" id="GO:0003921">
    <property type="term" value="F:GMP synthase activity"/>
    <property type="evidence" value="ECO:0007669"/>
    <property type="project" value="TreeGrafter"/>
</dbReference>
<accession>X1TGI8</accession>
<dbReference type="AlphaFoldDB" id="X1TGI8"/>
<feature type="domain" description="GMP synthase C-terminal" evidence="6">
    <location>
        <begin position="53"/>
        <end position="133"/>
    </location>
</feature>
<evidence type="ECO:0000256" key="4">
    <source>
        <dbReference type="ARBA" id="ARBA00022755"/>
    </source>
</evidence>